<dbReference type="InterPro" id="IPR007801">
    <property type="entry name" value="MbnB/TglH/ChrH"/>
</dbReference>
<dbReference type="PANTHER" id="PTHR42194">
    <property type="entry name" value="UPF0276 PROTEIN HI_1600"/>
    <property type="match status" value="1"/>
</dbReference>
<evidence type="ECO:0008006" key="3">
    <source>
        <dbReference type="Google" id="ProtNLM"/>
    </source>
</evidence>
<dbReference type="AlphaFoldDB" id="A0A840PPW0"/>
<dbReference type="Proteomes" id="UP000578449">
    <property type="component" value="Unassembled WGS sequence"/>
</dbReference>
<evidence type="ECO:0000313" key="2">
    <source>
        <dbReference type="Proteomes" id="UP000578449"/>
    </source>
</evidence>
<accession>A0A840PPW0</accession>
<proteinExistence type="predicted"/>
<dbReference type="Pfam" id="PF05114">
    <property type="entry name" value="MbnB_TglH_ChrH"/>
    <property type="match status" value="1"/>
</dbReference>
<gene>
    <name evidence="1" type="ORF">HNP84_008880</name>
</gene>
<reference evidence="1 2" key="1">
    <citation type="submission" date="2020-08" db="EMBL/GenBank/DDBJ databases">
        <title>Genomic Encyclopedia of Type Strains, Phase IV (KMG-IV): sequencing the most valuable type-strain genomes for metagenomic binning, comparative biology and taxonomic classification.</title>
        <authorList>
            <person name="Goeker M."/>
        </authorList>
    </citation>
    <scope>NUCLEOTIDE SEQUENCE [LARGE SCALE GENOMIC DNA]</scope>
    <source>
        <strain evidence="1 2">DSM 45615</strain>
    </source>
</reference>
<organism evidence="1 2">
    <name type="scientific">Thermocatellispora tengchongensis</name>
    <dbReference type="NCBI Taxonomy" id="1073253"/>
    <lineage>
        <taxon>Bacteria</taxon>
        <taxon>Bacillati</taxon>
        <taxon>Actinomycetota</taxon>
        <taxon>Actinomycetes</taxon>
        <taxon>Streptosporangiales</taxon>
        <taxon>Streptosporangiaceae</taxon>
        <taxon>Thermocatellispora</taxon>
    </lineage>
</organism>
<dbReference type="Gene3D" id="3.20.20.150">
    <property type="entry name" value="Divalent-metal-dependent TIM barrel enzymes"/>
    <property type="match status" value="1"/>
</dbReference>
<comment type="caution">
    <text evidence="1">The sequence shown here is derived from an EMBL/GenBank/DDBJ whole genome shotgun (WGS) entry which is preliminary data.</text>
</comment>
<evidence type="ECO:0000313" key="1">
    <source>
        <dbReference type="EMBL" id="MBB5139117.1"/>
    </source>
</evidence>
<name>A0A840PPW0_9ACTN</name>
<protein>
    <recommendedName>
        <fullName evidence="3">DUF692 domain-containing protein</fullName>
    </recommendedName>
</protein>
<dbReference type="PANTHER" id="PTHR42194:SF1">
    <property type="entry name" value="UPF0276 PROTEIN HI_1600"/>
    <property type="match status" value="1"/>
</dbReference>
<dbReference type="EMBL" id="JACHGN010000027">
    <property type="protein sequence ID" value="MBB5139117.1"/>
    <property type="molecule type" value="Genomic_DNA"/>
</dbReference>
<sequence length="282" mass="31152">MSSLSTLPYLGSGLGHRGELDEPIRSAAGKIDWVEVISEEYLFADDGRRERLERLRELFPIVPHGAELSIGSPGEPDPLYLDALARLVDELDAPWFSDHLGYRCAEPSGPGALMPLPRSREVARELAAKARTVQAAVGAPFLLENIAYQVDLPAPMSEADFVAEVLEHCEAGLLLDLAALDANAAGHGYDPLAYLDRVPLERLVEVHLSGGAGRDGRAEDARSRPVPERVWALLDEVVARCPVPAVLIERDRDFPEDFTDLLDEVERARQAHVRRRDELMWV</sequence>
<dbReference type="NCBIfam" id="NF003818">
    <property type="entry name" value="PRK05409.1"/>
    <property type="match status" value="1"/>
</dbReference>
<keyword evidence="2" id="KW-1185">Reference proteome</keyword>
<dbReference type="RefSeq" id="WP_185055954.1">
    <property type="nucleotide sequence ID" value="NZ_BAABIX010000016.1"/>
</dbReference>